<dbReference type="Gene3D" id="1.10.10.10">
    <property type="entry name" value="Winged helix-like DNA-binding domain superfamily/Winged helix DNA-binding domain"/>
    <property type="match status" value="1"/>
</dbReference>
<name>A0A2V1ITF1_9BACT</name>
<keyword evidence="1 4" id="KW-0597">Phosphoprotein</keyword>
<gene>
    <name evidence="8" type="ORF">C5O25_06035</name>
</gene>
<evidence type="ECO:0000256" key="3">
    <source>
        <dbReference type="ARBA" id="ARBA00023125"/>
    </source>
</evidence>
<evidence type="ECO:0000259" key="7">
    <source>
        <dbReference type="PROSITE" id="PS51755"/>
    </source>
</evidence>
<dbReference type="Pfam" id="PF00486">
    <property type="entry name" value="Trans_reg_C"/>
    <property type="match status" value="1"/>
</dbReference>
<dbReference type="AlphaFoldDB" id="A0A2V1ITF1"/>
<dbReference type="SUPFAM" id="SSF52172">
    <property type="entry name" value="CheY-like"/>
    <property type="match status" value="1"/>
</dbReference>
<dbReference type="Gene3D" id="3.40.50.2300">
    <property type="match status" value="1"/>
</dbReference>
<dbReference type="Gene3D" id="6.10.250.690">
    <property type="match status" value="1"/>
</dbReference>
<dbReference type="SMART" id="SM00448">
    <property type="entry name" value="REC"/>
    <property type="match status" value="1"/>
</dbReference>
<dbReference type="RefSeq" id="WP_107035835.1">
    <property type="nucleotide sequence ID" value="NZ_CAOLHR010000003.1"/>
</dbReference>
<feature type="DNA-binding region" description="OmpR/PhoB-type" evidence="5">
    <location>
        <begin position="138"/>
        <end position="234"/>
    </location>
</feature>
<dbReference type="CDD" id="cd00383">
    <property type="entry name" value="trans_reg_C"/>
    <property type="match status" value="1"/>
</dbReference>
<dbReference type="GeneID" id="93424109"/>
<dbReference type="InterPro" id="IPR011006">
    <property type="entry name" value="CheY-like_superfamily"/>
</dbReference>
<dbReference type="GO" id="GO:0032993">
    <property type="term" value="C:protein-DNA complex"/>
    <property type="evidence" value="ECO:0007669"/>
    <property type="project" value="TreeGrafter"/>
</dbReference>
<comment type="caution">
    <text evidence="8">The sequence shown here is derived from an EMBL/GenBank/DDBJ whole genome shotgun (WGS) entry which is preliminary data.</text>
</comment>
<evidence type="ECO:0000256" key="5">
    <source>
        <dbReference type="PROSITE-ProRule" id="PRU01091"/>
    </source>
</evidence>
<dbReference type="InterPro" id="IPR001867">
    <property type="entry name" value="OmpR/PhoB-type_DNA-bd"/>
</dbReference>
<dbReference type="Proteomes" id="UP000244925">
    <property type="component" value="Unassembled WGS sequence"/>
</dbReference>
<dbReference type="GO" id="GO:0005829">
    <property type="term" value="C:cytosol"/>
    <property type="evidence" value="ECO:0007669"/>
    <property type="project" value="TreeGrafter"/>
</dbReference>
<dbReference type="PANTHER" id="PTHR48111:SF40">
    <property type="entry name" value="PHOSPHATE REGULON TRANSCRIPTIONAL REGULATORY PROTEIN PHOB"/>
    <property type="match status" value="1"/>
</dbReference>
<protein>
    <submittedName>
        <fullName evidence="8">DNA-binding response regulator</fullName>
    </submittedName>
</protein>
<feature type="modified residue" description="4-aspartylphosphate" evidence="4">
    <location>
        <position position="52"/>
    </location>
</feature>
<evidence type="ECO:0000259" key="6">
    <source>
        <dbReference type="PROSITE" id="PS50110"/>
    </source>
</evidence>
<proteinExistence type="predicted"/>
<dbReference type="InterPro" id="IPR016032">
    <property type="entry name" value="Sig_transdc_resp-reg_C-effctor"/>
</dbReference>
<dbReference type="EMBL" id="PUBV01000009">
    <property type="protein sequence ID" value="PWB07918.1"/>
    <property type="molecule type" value="Genomic_DNA"/>
</dbReference>
<dbReference type="PROSITE" id="PS51755">
    <property type="entry name" value="OMPR_PHOB"/>
    <property type="match status" value="1"/>
</dbReference>
<dbReference type="GO" id="GO:0000976">
    <property type="term" value="F:transcription cis-regulatory region binding"/>
    <property type="evidence" value="ECO:0007669"/>
    <property type="project" value="TreeGrafter"/>
</dbReference>
<dbReference type="GO" id="GO:0006355">
    <property type="term" value="P:regulation of DNA-templated transcription"/>
    <property type="evidence" value="ECO:0007669"/>
    <property type="project" value="InterPro"/>
</dbReference>
<evidence type="ECO:0000256" key="4">
    <source>
        <dbReference type="PROSITE-ProRule" id="PRU00169"/>
    </source>
</evidence>
<feature type="domain" description="OmpR/PhoB-type" evidence="7">
    <location>
        <begin position="138"/>
        <end position="234"/>
    </location>
</feature>
<evidence type="ECO:0000313" key="9">
    <source>
        <dbReference type="Proteomes" id="UP000244925"/>
    </source>
</evidence>
<keyword evidence="9" id="KW-1185">Reference proteome</keyword>
<dbReference type="InterPro" id="IPR039420">
    <property type="entry name" value="WalR-like"/>
</dbReference>
<feature type="domain" description="Response regulatory" evidence="6">
    <location>
        <begin position="4"/>
        <end position="119"/>
    </location>
</feature>
<dbReference type="PROSITE" id="PS50110">
    <property type="entry name" value="RESPONSE_REGULATORY"/>
    <property type="match status" value="1"/>
</dbReference>
<dbReference type="SUPFAM" id="SSF46894">
    <property type="entry name" value="C-terminal effector domain of the bipartite response regulators"/>
    <property type="match status" value="1"/>
</dbReference>
<dbReference type="SMART" id="SM00862">
    <property type="entry name" value="Trans_reg_C"/>
    <property type="match status" value="1"/>
</dbReference>
<dbReference type="Pfam" id="PF00072">
    <property type="entry name" value="Response_reg"/>
    <property type="match status" value="1"/>
</dbReference>
<evidence type="ECO:0000256" key="1">
    <source>
        <dbReference type="ARBA" id="ARBA00022553"/>
    </source>
</evidence>
<dbReference type="PANTHER" id="PTHR48111">
    <property type="entry name" value="REGULATOR OF RPOS"/>
    <property type="match status" value="1"/>
</dbReference>
<keyword evidence="2" id="KW-0902">Two-component regulatory system</keyword>
<keyword evidence="3 5" id="KW-0238">DNA-binding</keyword>
<dbReference type="InterPro" id="IPR036388">
    <property type="entry name" value="WH-like_DNA-bd_sf"/>
</dbReference>
<dbReference type="GO" id="GO:0000156">
    <property type="term" value="F:phosphorelay response regulator activity"/>
    <property type="evidence" value="ECO:0007669"/>
    <property type="project" value="TreeGrafter"/>
</dbReference>
<sequence length="236" mass="27133">MNNRILVIDDEESLCEILKFNLEKEGYEVNCAYSAEEALTLDLSVYSLMIVDIMMERLSGFDFAKRIRNSSATETTPIIFCSALNGEDDTVMGLNIGADDYITKPFVISEVLARVRAVLRRSQSHRQWTMSAPKSIYEPDITFNGLRIDRNEKLCYLNNQEINLTKTEFDILLFLISHRNRIHSREEIIRNVWSNDVVVTNRTIDTNIARLRKKIGSYGDNIVTRLGFGYGFKETV</sequence>
<evidence type="ECO:0000256" key="2">
    <source>
        <dbReference type="ARBA" id="ARBA00023012"/>
    </source>
</evidence>
<dbReference type="InterPro" id="IPR001789">
    <property type="entry name" value="Sig_transdc_resp-reg_receiver"/>
</dbReference>
<organism evidence="8 9">
    <name type="scientific">Paramuribaculum intestinale</name>
    <dbReference type="NCBI Taxonomy" id="2094151"/>
    <lineage>
        <taxon>Bacteria</taxon>
        <taxon>Pseudomonadati</taxon>
        <taxon>Bacteroidota</taxon>
        <taxon>Bacteroidia</taxon>
        <taxon>Bacteroidales</taxon>
        <taxon>Muribaculaceae</taxon>
        <taxon>Paramuribaculum</taxon>
    </lineage>
</organism>
<accession>A0A2V1ITF1</accession>
<reference evidence="9" key="1">
    <citation type="submission" date="2018-02" db="EMBL/GenBank/DDBJ databases">
        <authorList>
            <person name="Clavel T."/>
            <person name="Strowig T."/>
        </authorList>
    </citation>
    <scope>NUCLEOTIDE SEQUENCE [LARGE SCALE GENOMIC DNA]</scope>
    <source>
        <strain evidence="9">DSM 100764</strain>
    </source>
</reference>
<evidence type="ECO:0000313" key="8">
    <source>
        <dbReference type="EMBL" id="PWB07918.1"/>
    </source>
</evidence>